<evidence type="ECO:0000256" key="6">
    <source>
        <dbReference type="SAM" id="Phobius"/>
    </source>
</evidence>
<evidence type="ECO:0000256" key="3">
    <source>
        <dbReference type="ARBA" id="ARBA00022737"/>
    </source>
</evidence>
<dbReference type="GeneID" id="25340285"/>
<dbReference type="AlphaFoldDB" id="W2TL69"/>
<dbReference type="KEGG" id="nai:NECAME_00241"/>
<dbReference type="Pfam" id="PF13855">
    <property type="entry name" value="LRR_8"/>
    <property type="match status" value="3"/>
</dbReference>
<keyword evidence="3" id="KW-0677">Repeat</keyword>
<dbReference type="PROSITE" id="PS51450">
    <property type="entry name" value="LRR"/>
    <property type="match status" value="6"/>
</dbReference>
<keyword evidence="6" id="KW-0812">Transmembrane</keyword>
<dbReference type="InterPro" id="IPR032675">
    <property type="entry name" value="LRR_dom_sf"/>
</dbReference>
<dbReference type="OrthoDB" id="1055097at2759"/>
<dbReference type="OMA" id="CALTHIA"/>
<keyword evidence="4" id="KW-0325">Glycoprotein</keyword>
<dbReference type="FunFam" id="3.80.10.10:FF:000770">
    <property type="entry name" value="Uncharacterized protein"/>
    <property type="match status" value="1"/>
</dbReference>
<evidence type="ECO:0000256" key="2">
    <source>
        <dbReference type="ARBA" id="ARBA00022729"/>
    </source>
</evidence>
<organism evidence="8 9">
    <name type="scientific">Necator americanus</name>
    <name type="common">Human hookworm</name>
    <dbReference type="NCBI Taxonomy" id="51031"/>
    <lineage>
        <taxon>Eukaryota</taxon>
        <taxon>Metazoa</taxon>
        <taxon>Ecdysozoa</taxon>
        <taxon>Nematoda</taxon>
        <taxon>Chromadorea</taxon>
        <taxon>Rhabditida</taxon>
        <taxon>Rhabditina</taxon>
        <taxon>Rhabditomorpha</taxon>
        <taxon>Strongyloidea</taxon>
        <taxon>Ancylostomatidae</taxon>
        <taxon>Bunostominae</taxon>
        <taxon>Necator</taxon>
    </lineage>
</organism>
<protein>
    <submittedName>
        <fullName evidence="8">Leucine Rich repeat-containing domain protein</fullName>
    </submittedName>
</protein>
<dbReference type="CTD" id="25340285"/>
<keyword evidence="1" id="KW-0433">Leucine-rich repeat</keyword>
<evidence type="ECO:0000256" key="5">
    <source>
        <dbReference type="SAM" id="MobiDB-lite"/>
    </source>
</evidence>
<dbReference type="InterPro" id="IPR003591">
    <property type="entry name" value="Leu-rich_rpt_typical-subtyp"/>
</dbReference>
<feature type="chain" id="PRO_5004825165" evidence="7">
    <location>
        <begin position="28"/>
        <end position="529"/>
    </location>
</feature>
<dbReference type="Proteomes" id="UP000053676">
    <property type="component" value="Unassembled WGS sequence"/>
</dbReference>
<keyword evidence="6" id="KW-1133">Transmembrane helix</keyword>
<feature type="compositionally biased region" description="Pro residues" evidence="5">
    <location>
        <begin position="496"/>
        <end position="505"/>
    </location>
</feature>
<dbReference type="Pfam" id="PF00560">
    <property type="entry name" value="LRR_1"/>
    <property type="match status" value="3"/>
</dbReference>
<keyword evidence="9" id="KW-1185">Reference proteome</keyword>
<dbReference type="PRINTS" id="PR00019">
    <property type="entry name" value="LEURICHRPT"/>
</dbReference>
<dbReference type="SMART" id="SM00369">
    <property type="entry name" value="LRR_TYP"/>
    <property type="match status" value="13"/>
</dbReference>
<feature type="signal peptide" evidence="7">
    <location>
        <begin position="1"/>
        <end position="27"/>
    </location>
</feature>
<dbReference type="PANTHER" id="PTHR24366:SF96">
    <property type="entry name" value="LEUCINE RICH REPEAT CONTAINING 53"/>
    <property type="match status" value="1"/>
</dbReference>
<gene>
    <name evidence="8" type="ORF">NECAME_00241</name>
</gene>
<proteinExistence type="predicted"/>
<dbReference type="InterPro" id="IPR001611">
    <property type="entry name" value="Leu-rich_rpt"/>
</dbReference>
<evidence type="ECO:0000256" key="4">
    <source>
        <dbReference type="ARBA" id="ARBA00023180"/>
    </source>
</evidence>
<evidence type="ECO:0000313" key="9">
    <source>
        <dbReference type="Proteomes" id="UP000053676"/>
    </source>
</evidence>
<dbReference type="STRING" id="51031.W2TL69"/>
<dbReference type="SMART" id="SM00364">
    <property type="entry name" value="LRR_BAC"/>
    <property type="match status" value="6"/>
</dbReference>
<feature type="region of interest" description="Disordered" evidence="5">
    <location>
        <begin position="484"/>
        <end position="508"/>
    </location>
</feature>
<reference evidence="9" key="1">
    <citation type="journal article" date="2014" name="Nat. Genet.">
        <title>Genome of the human hookworm Necator americanus.</title>
        <authorList>
            <person name="Tang Y.T."/>
            <person name="Gao X."/>
            <person name="Rosa B.A."/>
            <person name="Abubucker S."/>
            <person name="Hallsworth-Pepin K."/>
            <person name="Martin J."/>
            <person name="Tyagi R."/>
            <person name="Heizer E."/>
            <person name="Zhang X."/>
            <person name="Bhonagiri-Palsikar V."/>
            <person name="Minx P."/>
            <person name="Warren W.C."/>
            <person name="Wang Q."/>
            <person name="Zhan B."/>
            <person name="Hotez P.J."/>
            <person name="Sternberg P.W."/>
            <person name="Dougall A."/>
            <person name="Gaze S.T."/>
            <person name="Mulvenna J."/>
            <person name="Sotillo J."/>
            <person name="Ranganathan S."/>
            <person name="Rabelo E.M."/>
            <person name="Wilson R.K."/>
            <person name="Felgner P.L."/>
            <person name="Bethony J."/>
            <person name="Hawdon J.M."/>
            <person name="Gasser R.B."/>
            <person name="Loukas A."/>
            <person name="Mitreva M."/>
        </authorList>
    </citation>
    <scope>NUCLEOTIDE SEQUENCE [LARGE SCALE GENOMIC DNA]</scope>
</reference>
<dbReference type="FunFam" id="3.80.10.10:FF:001164">
    <property type="entry name" value="GH01279p"/>
    <property type="match status" value="1"/>
</dbReference>
<evidence type="ECO:0000313" key="8">
    <source>
        <dbReference type="EMBL" id="ETN81891.1"/>
    </source>
</evidence>
<evidence type="ECO:0000256" key="7">
    <source>
        <dbReference type="SAM" id="SignalP"/>
    </source>
</evidence>
<keyword evidence="6" id="KW-0472">Membrane</keyword>
<dbReference type="EMBL" id="KI658623">
    <property type="protein sequence ID" value="ETN81891.1"/>
    <property type="molecule type" value="Genomic_DNA"/>
</dbReference>
<accession>W2TL69</accession>
<sequence length="529" mass="57993">MAFLSLHSLRRIFQMLLLLLFAATVHGCQLGCECSSSVAVCHGQSLRSVPILLDPRTKRLDLSHNRITRLTGDELSLYPSLEYLSLGNNSLTHIAPEAFSSLVQLRHLDLSNNELLAVPRNVFSKLKNLETLILSNNELQLSPDCFAGLASLRDLTLSSNRLTYLPPSVFRSLNSLRTLNLAGNKLLTLPASLLSTVPQLRHLDASHNLLSDLEAGQFSALRDLETLNIADNLISDISDGAFFGMDNLTLLNMTNNQLVRLPGNTWPLPSLRSLDLSGNPFVALETASFDTLPSLQFLNLSNCRNLKTIHMAAFVSLSSLQTLDLSNCALKHIAPTAFQPFPPLTQLSLAGNRLETVPASMQLSSVATVDLANNPWDCSCELRALKLSSTALCVSPDSLAGVPLNELTACSVLHGMILPLMLSVIVLFLILILVSILLMKKPKPHRSSLYHHQTLINALSQKEYGFHHAPSTYCISDESQDSAYESPTSAFLPRQKAPPRPPPTRLPSVTAADENYRILSNYTVPMTHL</sequence>
<keyword evidence="2 7" id="KW-0732">Signal</keyword>
<feature type="transmembrane region" description="Helical" evidence="6">
    <location>
        <begin position="416"/>
        <end position="439"/>
    </location>
</feature>
<dbReference type="SUPFAM" id="SSF52058">
    <property type="entry name" value="L domain-like"/>
    <property type="match status" value="1"/>
</dbReference>
<dbReference type="PANTHER" id="PTHR24366">
    <property type="entry name" value="IG(IMMUNOGLOBULIN) AND LRR(LEUCINE RICH REPEAT) DOMAINS"/>
    <property type="match status" value="1"/>
</dbReference>
<evidence type="ECO:0000256" key="1">
    <source>
        <dbReference type="ARBA" id="ARBA00022614"/>
    </source>
</evidence>
<name>W2TL69_NECAM</name>
<dbReference type="Gene3D" id="3.80.10.10">
    <property type="entry name" value="Ribonuclease Inhibitor"/>
    <property type="match status" value="2"/>
</dbReference>